<dbReference type="Pfam" id="PF00535">
    <property type="entry name" value="Glycos_transf_2"/>
    <property type="match status" value="1"/>
</dbReference>
<proteinExistence type="predicted"/>
<dbReference type="AlphaFoldDB" id="A0A6C0EGZ0"/>
<dbReference type="PANTHER" id="PTHR22916:SF3">
    <property type="entry name" value="UDP-GLCNAC:BETAGAL BETA-1,3-N-ACETYLGLUCOSAMINYLTRANSFERASE-LIKE PROTEIN 1"/>
    <property type="match status" value="1"/>
</dbReference>
<feature type="domain" description="Glycosyltransferase 2-like" evidence="1">
    <location>
        <begin position="236"/>
        <end position="376"/>
    </location>
</feature>
<reference evidence="2" key="1">
    <citation type="journal article" date="2020" name="Nature">
        <title>Giant virus diversity and host interactions through global metagenomics.</title>
        <authorList>
            <person name="Schulz F."/>
            <person name="Roux S."/>
            <person name="Paez-Espino D."/>
            <person name="Jungbluth S."/>
            <person name="Walsh D.A."/>
            <person name="Denef V.J."/>
            <person name="McMahon K.D."/>
            <person name="Konstantinidis K.T."/>
            <person name="Eloe-Fadrosh E.A."/>
            <person name="Kyrpides N.C."/>
            <person name="Woyke T."/>
        </authorList>
    </citation>
    <scope>NUCLEOTIDE SEQUENCE</scope>
    <source>
        <strain evidence="2">GVMAG-M-3300023179-33</strain>
    </source>
</reference>
<organism evidence="2">
    <name type="scientific">viral metagenome</name>
    <dbReference type="NCBI Taxonomy" id="1070528"/>
    <lineage>
        <taxon>unclassified sequences</taxon>
        <taxon>metagenomes</taxon>
        <taxon>organismal metagenomes</taxon>
    </lineage>
</organism>
<dbReference type="SUPFAM" id="SSF53448">
    <property type="entry name" value="Nucleotide-diphospho-sugar transferases"/>
    <property type="match status" value="2"/>
</dbReference>
<dbReference type="EMBL" id="MN739824">
    <property type="protein sequence ID" value="QHT27539.1"/>
    <property type="molecule type" value="Genomic_DNA"/>
</dbReference>
<dbReference type="InterPro" id="IPR007577">
    <property type="entry name" value="GlycoTrfase_DXD_sugar-bd_CS"/>
</dbReference>
<dbReference type="PANTHER" id="PTHR22916">
    <property type="entry name" value="GLYCOSYLTRANSFERASE"/>
    <property type="match status" value="1"/>
</dbReference>
<dbReference type="InterPro" id="IPR001173">
    <property type="entry name" value="Glyco_trans_2-like"/>
</dbReference>
<dbReference type="Gene3D" id="3.90.550.20">
    <property type="match status" value="1"/>
</dbReference>
<dbReference type="Pfam" id="PF04488">
    <property type="entry name" value="Gly_transf_sug"/>
    <property type="match status" value="1"/>
</dbReference>
<dbReference type="InterPro" id="IPR029044">
    <property type="entry name" value="Nucleotide-diphossugar_trans"/>
</dbReference>
<name>A0A6C0EGZ0_9ZZZZ</name>
<dbReference type="Gene3D" id="3.90.550.10">
    <property type="entry name" value="Spore Coat Polysaccharide Biosynthesis Protein SpsA, Chain A"/>
    <property type="match status" value="1"/>
</dbReference>
<accession>A0A6C0EGZ0</accession>
<evidence type="ECO:0000259" key="1">
    <source>
        <dbReference type="Pfam" id="PF00535"/>
    </source>
</evidence>
<sequence>MKKNNVNTSIPKIIHQLWIGPKPRPSVFMDTWKDMHPDMEYICWNEKEIESRDLKLECLDKIDDMVEINGKADIIRWEILYKYGGVFLDADSICIEPLDDQLLRQSAFAGYENEVVRKGLIATGTMGFPKNHPLCRDAIDWILNNEISVEKTGLRAWQTVGPGMITRLINTGKYNDVTIFPSYYFLPLHFTGYMYNGHGKVYTNQEWGSTRQHYEIMNSIEIPDILKPPKLSDSVSILIPVYNTHNILLKECLNSIKDQCGHFNIELVCINDGSDDFHSAILEKNLEIFKSTTRFCNVIYKKMNVNMGIGYCLHEGVKLCSNEIIIRMDSDDIMIPQRIEKQLEFMKKNPDCVLLGCNAQFFKTQDNNKIGLNITTHPKKLTWENYKSRPSQWIMNHPTLCYKKSAVLSVGNYNPNRSLYEDIELELKLLKKYGVIYNIEEPLLLFRLHEKQLTANGSTHNPDVIEQRMKMIQTILMEETTIEVVEESVEKDTENLDVVESNKDTDGDTKEEENVYEEIDRDVVEDIIKILIISSLANSCNE</sequence>
<dbReference type="GO" id="GO:0016758">
    <property type="term" value="F:hexosyltransferase activity"/>
    <property type="evidence" value="ECO:0007669"/>
    <property type="project" value="UniProtKB-ARBA"/>
</dbReference>
<protein>
    <recommendedName>
        <fullName evidence="1">Glycosyltransferase 2-like domain-containing protein</fullName>
    </recommendedName>
</protein>
<evidence type="ECO:0000313" key="2">
    <source>
        <dbReference type="EMBL" id="QHT27539.1"/>
    </source>
</evidence>